<accession>A0ABD5U0V0</accession>
<dbReference type="Proteomes" id="UP001596408">
    <property type="component" value="Unassembled WGS sequence"/>
</dbReference>
<name>A0ABD5U0V0_9EURY</name>
<evidence type="ECO:0008006" key="4">
    <source>
        <dbReference type="Google" id="ProtNLM"/>
    </source>
</evidence>
<protein>
    <recommendedName>
        <fullName evidence="4">CcmD family protein</fullName>
    </recommendedName>
</protein>
<dbReference type="AlphaFoldDB" id="A0ABD5U0V0"/>
<feature type="transmembrane region" description="Helical" evidence="1">
    <location>
        <begin position="42"/>
        <end position="66"/>
    </location>
</feature>
<keyword evidence="1" id="KW-0472">Membrane</keyword>
<dbReference type="EMBL" id="JBHSXH010000011">
    <property type="protein sequence ID" value="MFC6825118.1"/>
    <property type="molecule type" value="Genomic_DNA"/>
</dbReference>
<proteinExistence type="predicted"/>
<evidence type="ECO:0000313" key="3">
    <source>
        <dbReference type="Proteomes" id="UP001596408"/>
    </source>
</evidence>
<gene>
    <name evidence="2" type="ORF">ACFQEV_08950</name>
</gene>
<dbReference type="RefSeq" id="WP_379695018.1">
    <property type="nucleotide sequence ID" value="NZ_JBHSXH010000011.1"/>
</dbReference>
<comment type="caution">
    <text evidence="2">The sequence shown here is derived from an EMBL/GenBank/DDBJ whole genome shotgun (WGS) entry which is preliminary data.</text>
</comment>
<organism evidence="2 3">
    <name type="scientific">Halopelagius fulvigenes</name>
    <dbReference type="NCBI Taxonomy" id="1198324"/>
    <lineage>
        <taxon>Archaea</taxon>
        <taxon>Methanobacteriati</taxon>
        <taxon>Methanobacteriota</taxon>
        <taxon>Stenosarchaea group</taxon>
        <taxon>Halobacteria</taxon>
        <taxon>Halobacteriales</taxon>
        <taxon>Haloferacaceae</taxon>
    </lineage>
</organism>
<evidence type="ECO:0000256" key="1">
    <source>
        <dbReference type="SAM" id="Phobius"/>
    </source>
</evidence>
<sequence>MFPHVPSSNPAPRPLSKRIRYPTVRRGTVPLFVSGLPGGPELVVPLLMLTMYVVLPVLGIIVYNFLDGKRGYEERITRLERRVTELEGEGE</sequence>
<keyword evidence="1" id="KW-0812">Transmembrane</keyword>
<keyword evidence="1" id="KW-1133">Transmembrane helix</keyword>
<evidence type="ECO:0000313" key="2">
    <source>
        <dbReference type="EMBL" id="MFC6825118.1"/>
    </source>
</evidence>
<keyword evidence="3" id="KW-1185">Reference proteome</keyword>
<reference evidence="2 3" key="1">
    <citation type="journal article" date="2019" name="Int. J. Syst. Evol. Microbiol.">
        <title>The Global Catalogue of Microorganisms (GCM) 10K type strain sequencing project: providing services to taxonomists for standard genome sequencing and annotation.</title>
        <authorList>
            <consortium name="The Broad Institute Genomics Platform"/>
            <consortium name="The Broad Institute Genome Sequencing Center for Infectious Disease"/>
            <person name="Wu L."/>
            <person name="Ma J."/>
        </authorList>
    </citation>
    <scope>NUCLEOTIDE SEQUENCE [LARGE SCALE GENOMIC DNA]</scope>
    <source>
        <strain evidence="2 3">YIM 94188</strain>
    </source>
</reference>